<feature type="binding site" evidence="8">
    <location>
        <position position="255"/>
    </location>
    <ligand>
        <name>Mn(2+)</name>
        <dbReference type="ChEBI" id="CHEBI:29035"/>
        <label>2</label>
    </ligand>
</feature>
<reference evidence="10 11" key="1">
    <citation type="submission" date="2013-09" db="EMBL/GenBank/DDBJ databases">
        <authorList>
            <person name="Durkin A.S."/>
            <person name="Haft D.R."/>
            <person name="McCorrison J."/>
            <person name="Torralba M."/>
            <person name="Gillis M."/>
            <person name="Haft D.H."/>
            <person name="Methe B."/>
            <person name="Sutton G."/>
            <person name="Nelson K.E."/>
        </authorList>
    </citation>
    <scope>NUCLEOTIDE SEQUENCE [LARGE SCALE GENOMIC DNA]</scope>
    <source>
        <strain evidence="10 11">BV3C16-1</strain>
    </source>
</reference>
<evidence type="ECO:0000313" key="10">
    <source>
        <dbReference type="EMBL" id="ERT61806.1"/>
    </source>
</evidence>
<dbReference type="InterPro" id="IPR000819">
    <property type="entry name" value="Peptidase_M17_C"/>
</dbReference>
<dbReference type="EC" id="3.4.11.10" evidence="8"/>
<comment type="similarity">
    <text evidence="3 8">Belongs to the peptidase M17 family.</text>
</comment>
<feature type="active site" evidence="8">
    <location>
        <position position="262"/>
    </location>
</feature>
<proteinExistence type="inferred from homology"/>
<dbReference type="PANTHER" id="PTHR11963:SF23">
    <property type="entry name" value="CYTOSOL AMINOPEPTIDASE"/>
    <property type="match status" value="1"/>
</dbReference>
<dbReference type="GO" id="GO:0030145">
    <property type="term" value="F:manganese ion binding"/>
    <property type="evidence" value="ECO:0007669"/>
    <property type="project" value="UniProtKB-UniRule"/>
</dbReference>
<comment type="cofactor">
    <cofactor evidence="8">
        <name>Mn(2+)</name>
        <dbReference type="ChEBI" id="CHEBI:29035"/>
    </cofactor>
    <text evidence="8">Binds 2 manganese ions per subunit.</text>
</comment>
<evidence type="ECO:0000259" key="9">
    <source>
        <dbReference type="PROSITE" id="PS00631"/>
    </source>
</evidence>
<dbReference type="GO" id="GO:0005737">
    <property type="term" value="C:cytoplasm"/>
    <property type="evidence" value="ECO:0007669"/>
    <property type="project" value="UniProtKB-SubCell"/>
</dbReference>
<dbReference type="GO" id="GO:0006508">
    <property type="term" value="P:proteolysis"/>
    <property type="evidence" value="ECO:0007669"/>
    <property type="project" value="UniProtKB-KW"/>
</dbReference>
<dbReference type="PANTHER" id="PTHR11963">
    <property type="entry name" value="LEUCINE AMINOPEPTIDASE-RELATED"/>
    <property type="match status" value="1"/>
</dbReference>
<dbReference type="InterPro" id="IPR011356">
    <property type="entry name" value="Leucine_aapep/pepB"/>
</dbReference>
<evidence type="ECO:0000256" key="3">
    <source>
        <dbReference type="ARBA" id="ARBA00009528"/>
    </source>
</evidence>
<feature type="binding site" evidence="8">
    <location>
        <position position="250"/>
    </location>
    <ligand>
        <name>Mn(2+)</name>
        <dbReference type="ChEBI" id="CHEBI:29035"/>
        <label>2</label>
    </ligand>
</feature>
<dbReference type="STRING" id="1111454.HMPREF1250_2159"/>
<dbReference type="OrthoDB" id="9809354at2"/>
<dbReference type="Proteomes" id="UP000017090">
    <property type="component" value="Unassembled WGS sequence"/>
</dbReference>
<dbReference type="eggNOG" id="COG0260">
    <property type="taxonomic scope" value="Bacteria"/>
</dbReference>
<comment type="subcellular location">
    <subcellularLocation>
        <location evidence="8">Cytoplasm</location>
    </subcellularLocation>
</comment>
<dbReference type="PRINTS" id="PR00481">
    <property type="entry name" value="LAMNOPPTDASE"/>
</dbReference>
<dbReference type="SUPFAM" id="SSF53187">
    <property type="entry name" value="Zn-dependent exopeptidases"/>
    <property type="match status" value="1"/>
</dbReference>
<keyword evidence="5 8" id="KW-0645">Protease</keyword>
<keyword evidence="8" id="KW-0963">Cytoplasm</keyword>
<feature type="binding site" evidence="8">
    <location>
        <position position="273"/>
    </location>
    <ligand>
        <name>Mn(2+)</name>
        <dbReference type="ChEBI" id="CHEBI:29035"/>
        <label>2</label>
    </ligand>
</feature>
<evidence type="ECO:0000256" key="4">
    <source>
        <dbReference type="ARBA" id="ARBA00022438"/>
    </source>
</evidence>
<dbReference type="CDD" id="cd00433">
    <property type="entry name" value="Peptidase_M17"/>
    <property type="match status" value="1"/>
</dbReference>
<keyword evidence="11" id="KW-1185">Reference proteome</keyword>
<evidence type="ECO:0000256" key="5">
    <source>
        <dbReference type="ARBA" id="ARBA00022670"/>
    </source>
</evidence>
<dbReference type="HAMAP" id="MF_00181">
    <property type="entry name" value="Cytosol_peptidase_M17"/>
    <property type="match status" value="1"/>
</dbReference>
<comment type="function">
    <text evidence="7 8">Presumably involved in the processing and regular turnover of intracellular proteins. Catalyzes the removal of unsubstituted N-terminal amino acids from various peptides.</text>
</comment>
<feature type="binding site" evidence="8">
    <location>
        <position position="334"/>
    </location>
    <ligand>
        <name>Mn(2+)</name>
        <dbReference type="ChEBI" id="CHEBI:29035"/>
        <label>1</label>
    </ligand>
</feature>
<dbReference type="GO" id="GO:0070006">
    <property type="term" value="F:metalloaminopeptidase activity"/>
    <property type="evidence" value="ECO:0007669"/>
    <property type="project" value="InterPro"/>
</dbReference>
<dbReference type="Pfam" id="PF00883">
    <property type="entry name" value="Peptidase_M17"/>
    <property type="match status" value="1"/>
</dbReference>
<comment type="caution">
    <text evidence="10">The sequence shown here is derived from an EMBL/GenBank/DDBJ whole genome shotgun (WGS) entry which is preliminary data.</text>
</comment>
<organism evidence="10 11">
    <name type="scientific">Megasphaera vaginalis</name>
    <name type="common">ex Srinivasan et al. 2021</name>
    <dbReference type="NCBI Taxonomy" id="1111454"/>
    <lineage>
        <taxon>Bacteria</taxon>
        <taxon>Bacillati</taxon>
        <taxon>Bacillota</taxon>
        <taxon>Negativicutes</taxon>
        <taxon>Veillonellales</taxon>
        <taxon>Veillonellaceae</taxon>
        <taxon>Megasphaera</taxon>
    </lineage>
</organism>
<evidence type="ECO:0000313" key="11">
    <source>
        <dbReference type="Proteomes" id="UP000017090"/>
    </source>
</evidence>
<keyword evidence="8" id="KW-0464">Manganese</keyword>
<dbReference type="SUPFAM" id="SSF52949">
    <property type="entry name" value="Macro domain-like"/>
    <property type="match status" value="1"/>
</dbReference>
<dbReference type="EC" id="3.4.11.1" evidence="8"/>
<evidence type="ECO:0000256" key="7">
    <source>
        <dbReference type="ARBA" id="ARBA00049972"/>
    </source>
</evidence>
<comment type="catalytic activity">
    <reaction evidence="1 8">
        <text>Release of an N-terminal amino acid, Xaa-|-Yaa-, in which Xaa is preferably Leu, but may be other amino acids including Pro although not Arg or Lys, and Yaa may be Pro. Amino acid amides and methyl esters are also readily hydrolyzed, but rates on arylamides are exceedingly low.</text>
        <dbReference type="EC" id="3.4.11.1"/>
    </reaction>
</comment>
<dbReference type="RefSeq" id="WP_023053096.1">
    <property type="nucleotide sequence ID" value="NZ_AWXA01000008.1"/>
</dbReference>
<feature type="binding site" evidence="8">
    <location>
        <position position="332"/>
    </location>
    <ligand>
        <name>Mn(2+)</name>
        <dbReference type="ChEBI" id="CHEBI:29035"/>
        <label>1</label>
    </ligand>
</feature>
<evidence type="ECO:0000256" key="1">
    <source>
        <dbReference type="ARBA" id="ARBA00000135"/>
    </source>
</evidence>
<evidence type="ECO:0000256" key="6">
    <source>
        <dbReference type="ARBA" id="ARBA00022801"/>
    </source>
</evidence>
<keyword evidence="6 8" id="KW-0378">Hydrolase</keyword>
<dbReference type="Gene3D" id="3.40.220.10">
    <property type="entry name" value="Leucine Aminopeptidase, subunit E, domain 1"/>
    <property type="match status" value="1"/>
</dbReference>
<dbReference type="InterPro" id="IPR043472">
    <property type="entry name" value="Macro_dom-like"/>
</dbReference>
<feature type="domain" description="Cytosol aminopeptidase" evidence="9">
    <location>
        <begin position="330"/>
        <end position="337"/>
    </location>
</feature>
<feature type="binding site" evidence="8">
    <location>
        <position position="255"/>
    </location>
    <ligand>
        <name>Mn(2+)</name>
        <dbReference type="ChEBI" id="CHEBI:29035"/>
        <label>1</label>
    </ligand>
</feature>
<sequence length="484" mass="53356">MITCNGSGNPDAIALGIDKRLRALSHLSKEEGELLRAYVNNRPELLHYRSIHTFHCLYEDRVRTYFLVGLENKPLRYSMHEDFLAAKRITAAAMSEGVTELAVFIDTLEMDMVSLIDGLLYRNYAFNRYKREAEEESIKNINLITSSLKIKDFNTLCYVYSSIYEGVYLARDLVNTPSNDLTPRRFCDLAATICKGDNMEVEVMNKWNLEKRNMGGIVAVGKGSMNPPQLLTLSYKGDPDSRETVAVVGKGIIYDSGGLSLKSHAALEFMKDDMAGAAAALGVMRALMLLKYPINVVAVMPLAENVPSSMSYRVDDVITMYDGHTVEIKNTDAEGRLILADAVTYAQEKGATRIIDLATLTGACVTALGTIRSGMFGNDQEWMNRFFAAAGRAHEKVWQLPLDREYEEELKSTVADLKNVGSTGSGAGAIVAAQFIKQFVKPETAWIHLDIAGTAFSEKKDESGFSGATGVGVKTILEFLRGGR</sequence>
<feature type="active site" evidence="8">
    <location>
        <position position="336"/>
    </location>
</feature>
<dbReference type="AlphaFoldDB" id="U7UR98"/>
<dbReference type="Gene3D" id="3.40.630.10">
    <property type="entry name" value="Zn peptidases"/>
    <property type="match status" value="1"/>
</dbReference>
<comment type="catalytic activity">
    <reaction evidence="2 8">
        <text>Release of an N-terminal amino acid, preferentially leucine, but not glutamic or aspartic acids.</text>
        <dbReference type="EC" id="3.4.11.10"/>
    </reaction>
</comment>
<feature type="binding site" evidence="8">
    <location>
        <position position="334"/>
    </location>
    <ligand>
        <name>Mn(2+)</name>
        <dbReference type="ChEBI" id="CHEBI:29035"/>
        <label>2</label>
    </ligand>
</feature>
<name>U7UR98_9FIRM</name>
<dbReference type="PROSITE" id="PS00631">
    <property type="entry name" value="CYTOSOL_AP"/>
    <property type="match status" value="1"/>
</dbReference>
<keyword evidence="4 8" id="KW-0031">Aminopeptidase</keyword>
<keyword evidence="8" id="KW-0479">Metal-binding</keyword>
<accession>U7UR98</accession>
<dbReference type="InterPro" id="IPR023042">
    <property type="entry name" value="Peptidase_M17_leu_NH2_pept"/>
</dbReference>
<evidence type="ECO:0000256" key="8">
    <source>
        <dbReference type="HAMAP-Rule" id="MF_00181"/>
    </source>
</evidence>
<protein>
    <recommendedName>
        <fullName evidence="8">Probable cytosol aminopeptidase</fullName>
        <ecNumber evidence="8">3.4.11.1</ecNumber>
    </recommendedName>
    <alternativeName>
        <fullName evidence="8">Leucine aminopeptidase</fullName>
        <shortName evidence="8">LAP</shortName>
        <ecNumber evidence="8">3.4.11.10</ecNumber>
    </alternativeName>
    <alternativeName>
        <fullName evidence="8">Leucyl aminopeptidase</fullName>
    </alternativeName>
</protein>
<gene>
    <name evidence="8" type="primary">pepA</name>
    <name evidence="10" type="ORF">HMPREF1250_2159</name>
</gene>
<dbReference type="PATRIC" id="fig|1111454.3.peg.494"/>
<evidence type="ECO:0000256" key="2">
    <source>
        <dbReference type="ARBA" id="ARBA00000967"/>
    </source>
</evidence>
<dbReference type="EMBL" id="AWXA01000008">
    <property type="protein sequence ID" value="ERT61806.1"/>
    <property type="molecule type" value="Genomic_DNA"/>
</dbReference>